<reference evidence="1" key="1">
    <citation type="submission" date="2016-11" db="EMBL/GenBank/DDBJ databases">
        <authorList>
            <person name="Varghese N."/>
            <person name="Submissions S."/>
        </authorList>
    </citation>
    <scope>NUCLEOTIDE SEQUENCE [LARGE SCALE GENOMIC DNA]</scope>
    <source>
        <strain evidence="1">DSM 16785</strain>
    </source>
</reference>
<protein>
    <submittedName>
        <fullName evidence="1">Uncharacterized protein</fullName>
    </submittedName>
</protein>
<organism evidence="1 2">
    <name type="scientific">Marinitoga hydrogenitolerans (strain DSM 16785 / JCM 12826 / AT1271)</name>
    <dbReference type="NCBI Taxonomy" id="1122195"/>
    <lineage>
        <taxon>Bacteria</taxon>
        <taxon>Thermotogati</taxon>
        <taxon>Thermotogota</taxon>
        <taxon>Thermotogae</taxon>
        <taxon>Petrotogales</taxon>
        <taxon>Petrotogaceae</taxon>
        <taxon>Marinitoga</taxon>
    </lineage>
</organism>
<proteinExistence type="predicted"/>
<comment type="caution">
    <text evidence="1">The sequence shown here is derived from an EMBL/GenBank/DDBJ whole genome shotgun (WGS) entry which is preliminary data.</text>
</comment>
<dbReference type="InterPro" id="IPR044000">
    <property type="entry name" value="Phage_tube_2"/>
</dbReference>
<name>A0A1M4TUZ9_MARH1</name>
<dbReference type="Proteomes" id="UP000184334">
    <property type="component" value="Unassembled WGS sequence"/>
</dbReference>
<dbReference type="STRING" id="1122195.SAMN02745164_00514"/>
<sequence length="321" mass="34724">MAYTGAKSSVLLGIESSFATEATVKYKLPFKSESINHKIETAKSEALLGIRGTKSLVPTKEGAEGSLELEAYPTASGLAFYLALGKSVLMDPDSTPSSGDEYTKITPIDLTADIPSATVQVDHFGQKMKYLGMKVNSLKFSGAVGSIPSISLDLVGKEEVIGAATQGTIVDVDPQPFFFKELILYTDEFVTPTDLYSSIELNIANNLDTDDYRLDGTGKRKTLEAGNLEITGSLDIIFDASVISGEYTKFKNFQDAQLGIKLEKTTGEKLEIFLPRVNFSEMTHDISGAEKIMIKANFTALIPTSGDIIVISDYQNTTGTY</sequence>
<accession>A0A1M4TUZ9</accession>
<dbReference type="AlphaFoldDB" id="A0A1M4TUZ9"/>
<dbReference type="Pfam" id="PF18906">
    <property type="entry name" value="Phage_tube_2"/>
    <property type="match status" value="1"/>
</dbReference>
<dbReference type="RefSeq" id="WP_072863144.1">
    <property type="nucleotide sequence ID" value="NZ_FQUI01000005.1"/>
</dbReference>
<dbReference type="EMBL" id="FQUI01000005">
    <property type="protein sequence ID" value="SHE48137.1"/>
    <property type="molecule type" value="Genomic_DNA"/>
</dbReference>
<evidence type="ECO:0000313" key="1">
    <source>
        <dbReference type="EMBL" id="SHE48137.1"/>
    </source>
</evidence>
<gene>
    <name evidence="1" type="ORF">SAMN02745164_00514</name>
</gene>
<keyword evidence="2" id="KW-1185">Reference proteome</keyword>
<evidence type="ECO:0000313" key="2">
    <source>
        <dbReference type="Proteomes" id="UP000184334"/>
    </source>
</evidence>
<dbReference type="OrthoDB" id="41512at2"/>